<dbReference type="SUPFAM" id="SSF81383">
    <property type="entry name" value="F-box domain"/>
    <property type="match status" value="1"/>
</dbReference>
<gene>
    <name evidence="1" type="ORF">N0V84_001888</name>
</gene>
<dbReference type="InterPro" id="IPR036047">
    <property type="entry name" value="F-box-like_dom_sf"/>
</dbReference>
<name>A0A9W8WKB7_9HYPO</name>
<comment type="caution">
    <text evidence="1">The sequence shown here is derived from an EMBL/GenBank/DDBJ whole genome shotgun (WGS) entry which is preliminary data.</text>
</comment>
<accession>A0A9W8WKB7</accession>
<dbReference type="OrthoDB" id="2571985at2759"/>
<evidence type="ECO:0000313" key="1">
    <source>
        <dbReference type="EMBL" id="KAJ4327639.1"/>
    </source>
</evidence>
<dbReference type="Proteomes" id="UP001140502">
    <property type="component" value="Unassembled WGS sequence"/>
</dbReference>
<evidence type="ECO:0000313" key="2">
    <source>
        <dbReference type="Proteomes" id="UP001140502"/>
    </source>
</evidence>
<organism evidence="1 2">
    <name type="scientific">Fusarium piperis</name>
    <dbReference type="NCBI Taxonomy" id="1435070"/>
    <lineage>
        <taxon>Eukaryota</taxon>
        <taxon>Fungi</taxon>
        <taxon>Dikarya</taxon>
        <taxon>Ascomycota</taxon>
        <taxon>Pezizomycotina</taxon>
        <taxon>Sordariomycetes</taxon>
        <taxon>Hypocreomycetidae</taxon>
        <taxon>Hypocreales</taxon>
        <taxon>Nectriaceae</taxon>
        <taxon>Fusarium</taxon>
        <taxon>Fusarium solani species complex</taxon>
    </lineage>
</organism>
<dbReference type="EMBL" id="JAPEUR010000021">
    <property type="protein sequence ID" value="KAJ4327639.1"/>
    <property type="molecule type" value="Genomic_DNA"/>
</dbReference>
<dbReference type="AlphaFoldDB" id="A0A9W8WKB7"/>
<sequence length="704" mass="80435">MPDFDCYCAICGVVLNDSPEIGSRDHAAVVRREERLHRKLEGFLDSDDESSYDHWEEDHQYDPDLVSRESLGWLGQISCIGLNANAYALEEDRTFFADAEPYDDYFKIQTSRKRQTLNGRSSNQGFDAMLTALSYSEASGTRPTVFPFHKVCYEMFERAVAFTNSSPSVDGNLLYHVMAGLSGNFLTHLKIDYGPMSGMDHFWVSKPGEEFTVTNPNDVDDFYQCLREDLEWGSFQISLEETRLGPANPDNDPFSKLSNELIREISILVPYDTLRFLRRASRPFYHDTLSNTFWKSRIDSDMPWLWDLARLGEISTTQIDYMKLYSWLEYVTMPEFGVQPPFLAIANRRRIWQPCMKLVRHYNEVRMPQYETEPEPKIVEQAQLRTLFKVAPIQAPTRGRTVRTIRLRVSSMIWLHSWGELEKCRFGGFFIESFWNEGGHLVGLGVVFGSNRRILGAETGEKHALHLRSGNRIFLGRSGHDEDVRLLCTSEDKFLVGVEGHIRSDGVITRIGILEAPIPEAKPCRYWNKPGPLAQRLLWAPSAWRMWEHRRLKITPVFPLGLTETLLEDSLNPYQILPWAEKRLELTKLARVSAYTPGNVADATEKPILGLMSEFVEGEDWQRKRHIGDGENWPEHKMAHLELDGPGGETIVEIGVPKSEVLSGLMPQGTGGWFGFQKDTTSKASQQPLRTTAAPVPRDPCLLF</sequence>
<proteinExistence type="predicted"/>
<reference evidence="1" key="1">
    <citation type="submission" date="2022-10" db="EMBL/GenBank/DDBJ databases">
        <title>Tapping the CABI collections for fungal endophytes: first genome assemblies for Collariella, Neodidymelliopsis, Ascochyta clinopodiicola, Didymella pomorum, Didymosphaeria variabile, Neocosmospora piperis and Neocucurbitaria cava.</title>
        <authorList>
            <person name="Hill R."/>
        </authorList>
    </citation>
    <scope>NUCLEOTIDE SEQUENCE</scope>
    <source>
        <strain evidence="1">IMI 366586</strain>
    </source>
</reference>
<protein>
    <recommendedName>
        <fullName evidence="3">F-box domain-containing protein</fullName>
    </recommendedName>
</protein>
<evidence type="ECO:0008006" key="3">
    <source>
        <dbReference type="Google" id="ProtNLM"/>
    </source>
</evidence>
<keyword evidence="2" id="KW-1185">Reference proteome</keyword>